<dbReference type="EMBL" id="RJJX01000007">
    <property type="protein sequence ID" value="RUT78682.1"/>
    <property type="molecule type" value="Genomic_DNA"/>
</dbReference>
<reference evidence="1 2" key="1">
    <citation type="submission" date="2018-11" db="EMBL/GenBank/DDBJ databases">
        <title>Parancylomarina longa gen. nov., sp. nov., isolated from sediments of southern Okinawa.</title>
        <authorList>
            <person name="Fu T."/>
        </authorList>
    </citation>
    <scope>NUCLEOTIDE SEQUENCE [LARGE SCALE GENOMIC DNA]</scope>
    <source>
        <strain evidence="1 2">T3-2 S1-C</strain>
    </source>
</reference>
<accession>A0A434AW17</accession>
<comment type="caution">
    <text evidence="1">The sequence shown here is derived from an EMBL/GenBank/DDBJ whole genome shotgun (WGS) entry which is preliminary data.</text>
</comment>
<keyword evidence="2" id="KW-1185">Reference proteome</keyword>
<dbReference type="InterPro" id="IPR008969">
    <property type="entry name" value="CarboxyPept-like_regulatory"/>
</dbReference>
<protein>
    <submittedName>
        <fullName evidence="1">TonB-dependent receptor</fullName>
    </submittedName>
</protein>
<gene>
    <name evidence="1" type="ORF">DLK05_07565</name>
</gene>
<dbReference type="AlphaFoldDB" id="A0A434AW17"/>
<evidence type="ECO:0000313" key="2">
    <source>
        <dbReference type="Proteomes" id="UP000282985"/>
    </source>
</evidence>
<dbReference type="SUPFAM" id="SSF49464">
    <property type="entry name" value="Carboxypeptidase regulatory domain-like"/>
    <property type="match status" value="1"/>
</dbReference>
<dbReference type="Pfam" id="PF13715">
    <property type="entry name" value="CarbopepD_reg_2"/>
    <property type="match status" value="1"/>
</dbReference>
<keyword evidence="1" id="KW-0675">Receptor</keyword>
<proteinExistence type="predicted"/>
<sequence>MPKPCTITTITKLPSTITPTPTTKPMKFKKYILLVSCLLSVLSLFGENFDIKGIVKDSKTNQFIPYANIIVLNRDSTFVCGTITNEKGLFHLNRPASAEFLLSISSVGYAKQLINLKGMTKKIDLGVLALNPNTEKLDEVTVHADNRRIDKQLYFPTKEIKAKSTNGLQITQRLMLPEIIVSEKSGTISLGGSKELKLLINGIEATSQEVLALNPKEILRVDYYDNPGLRYGDNIGAIIDYKTKRITSGGYMLANLTESLTHESGYGQASGGFNFKKSQLKFNYLVNHHAIHSLALKNQNYNYPDGNNILRIEKTNDYHWREIYQNANISYNYSGKKDMFNIKMNLFELNHPHIDSDNEITTTEANEIIQNNIRENTQTLRPSLDLYYFKQLRNKQSFAINLVGTYGKNKIDYNYFEFLKENELYRIISNVDGQRQSLIGEVFYEKQLSLGTITAGVKHTQGNTTNEYRGSTSYTTRMDDASTYGFIQYKGSWGKLGYMGAFGLARDYFSQQGQDDYIKWSLTPKISLNYKFDKTYSLRCSSQLSSIDPELSYLSDVELPVNKYQSIIGNPELKTYLSYQNELKFSINKSSVRTSLSLTSYLYKNPIMEETYFDEAKQLFIRSYNNQKSFHNLKAQWNVGASFIDEHLSINGYVGYNHEASKGNDYAHYRNSLYYVIQMIADYEKFTFTFTSVQLPHPFWGETVSVRNSYNEYNLTYKVPWGQVGVSSTNLFGEKSESHSYDYNSMVADKTIIYNKQYPSFELYLSFNLDWGKQYKSRGKNLDNSDSSDGVLQK</sequence>
<organism evidence="1 2">
    <name type="scientific">Ancylomarina longa</name>
    <dbReference type="NCBI Taxonomy" id="2487017"/>
    <lineage>
        <taxon>Bacteria</taxon>
        <taxon>Pseudomonadati</taxon>
        <taxon>Bacteroidota</taxon>
        <taxon>Bacteroidia</taxon>
        <taxon>Marinilabiliales</taxon>
        <taxon>Marinifilaceae</taxon>
        <taxon>Ancylomarina</taxon>
    </lineage>
</organism>
<evidence type="ECO:0000313" key="1">
    <source>
        <dbReference type="EMBL" id="RUT78682.1"/>
    </source>
</evidence>
<name>A0A434AW17_9BACT</name>
<dbReference type="OrthoDB" id="1098137at2"/>
<dbReference type="Proteomes" id="UP000282985">
    <property type="component" value="Unassembled WGS sequence"/>
</dbReference>
<dbReference type="SUPFAM" id="SSF56935">
    <property type="entry name" value="Porins"/>
    <property type="match status" value="1"/>
</dbReference>